<dbReference type="GO" id="GO:0008270">
    <property type="term" value="F:zinc ion binding"/>
    <property type="evidence" value="ECO:0007669"/>
    <property type="project" value="UniProtKB-KW"/>
</dbReference>
<evidence type="ECO:0000313" key="14">
    <source>
        <dbReference type="Proteomes" id="UP001274896"/>
    </source>
</evidence>
<protein>
    <recommendedName>
        <fullName evidence="3">RING-type E3 ubiquitin transferase</fullName>
        <ecNumber evidence="3">2.3.2.27</ecNumber>
    </recommendedName>
</protein>
<dbReference type="GO" id="GO:0005634">
    <property type="term" value="C:nucleus"/>
    <property type="evidence" value="ECO:0007669"/>
    <property type="project" value="UniProtKB-SubCell"/>
</dbReference>
<dbReference type="GO" id="GO:0061630">
    <property type="term" value="F:ubiquitin protein ligase activity"/>
    <property type="evidence" value="ECO:0007669"/>
    <property type="project" value="UniProtKB-EC"/>
</dbReference>
<keyword evidence="7 10" id="KW-0175">Coiled coil</keyword>
<dbReference type="PROSITE" id="PS50119">
    <property type="entry name" value="ZF_BBOX"/>
    <property type="match status" value="1"/>
</dbReference>
<dbReference type="InterPro" id="IPR017903">
    <property type="entry name" value="COS_domain"/>
</dbReference>
<evidence type="ECO:0000256" key="7">
    <source>
        <dbReference type="ARBA" id="ARBA00023054"/>
    </source>
</evidence>
<feature type="coiled-coil region" evidence="10">
    <location>
        <begin position="236"/>
        <end position="292"/>
    </location>
</feature>
<feature type="domain" description="B box-type" evidence="11">
    <location>
        <begin position="172"/>
        <end position="214"/>
    </location>
</feature>
<evidence type="ECO:0000256" key="2">
    <source>
        <dbReference type="ARBA" id="ARBA00004123"/>
    </source>
</evidence>
<dbReference type="InterPro" id="IPR000315">
    <property type="entry name" value="Znf_B-box"/>
</dbReference>
<keyword evidence="5 9" id="KW-0863">Zinc-finger</keyword>
<dbReference type="Gene3D" id="1.20.5.170">
    <property type="match status" value="1"/>
</dbReference>
<proteinExistence type="predicted"/>
<keyword evidence="6" id="KW-0862">Zinc</keyword>
<dbReference type="SMART" id="SM00502">
    <property type="entry name" value="BBC"/>
    <property type="match status" value="1"/>
</dbReference>
<dbReference type="InterPro" id="IPR003649">
    <property type="entry name" value="Bbox_C"/>
</dbReference>
<evidence type="ECO:0000256" key="3">
    <source>
        <dbReference type="ARBA" id="ARBA00012483"/>
    </source>
</evidence>
<gene>
    <name evidence="13" type="ORF">QTP70_022064</name>
</gene>
<dbReference type="SMART" id="SM00336">
    <property type="entry name" value="BBOX"/>
    <property type="match status" value="1"/>
</dbReference>
<dbReference type="GO" id="GO:0005737">
    <property type="term" value="C:cytoplasm"/>
    <property type="evidence" value="ECO:0007669"/>
    <property type="project" value="TreeGrafter"/>
</dbReference>
<dbReference type="InterPro" id="IPR033464">
    <property type="entry name" value="CSN8_PSD8_EIF3K"/>
</dbReference>
<dbReference type="InterPro" id="IPR050617">
    <property type="entry name" value="E3_ligase_FN3/SPRY"/>
</dbReference>
<sequence length="442" mass="49435">MPVAVMLGEHYEKLLEQCETQELEAPGGIATPQVYAQLLALYLLHNDMNNARYLWKRIPQAIKTVIVMLEGNPRTVSYMDSRTVYLAARFPRHLQCDCCPSVVRTNSSCNGISKRFSGGVFRCPTCRFEVVLDRHGVHGLQRNILVENIIDLYKQQQEGCGTTAVPVKPMVSTEPLCEEHKDEKINIYCVTHQIPTCSLCKVFGEHKDCEVSPIASVYQAQKGEMSNAIDALVASNGRLQALLNQMEEACKAVQDNAQRAKQKLGERFDALYVALEERKNALLERISKEQDDKVAVLRKLARRYGDRLQACTELTDTAVQALEQSSAADFLQSSKGLIAQTKDAAKTSLAEERPEAGFERMDHFTLFTDHIEALLSKMDFGSTRRRAYGLVAQAYTSINAEDFASFVGYSVEEAVKDPPPVSLVPNEQQLARLTDYVAFLEN</sequence>
<name>A0AAE0V7Q9_9TELE</name>
<evidence type="ECO:0000256" key="4">
    <source>
        <dbReference type="ARBA" id="ARBA00022679"/>
    </source>
</evidence>
<dbReference type="PANTHER" id="PTHR24099:SF17">
    <property type="entry name" value="TRIPARTITE MOTIF CONTAINING 55"/>
    <property type="match status" value="1"/>
</dbReference>
<dbReference type="Gene3D" id="3.30.160.60">
    <property type="entry name" value="Classic Zinc Finger"/>
    <property type="match status" value="1"/>
</dbReference>
<organism evidence="13 14">
    <name type="scientific">Hemibagrus guttatus</name>
    <dbReference type="NCBI Taxonomy" id="175788"/>
    <lineage>
        <taxon>Eukaryota</taxon>
        <taxon>Metazoa</taxon>
        <taxon>Chordata</taxon>
        <taxon>Craniata</taxon>
        <taxon>Vertebrata</taxon>
        <taxon>Euteleostomi</taxon>
        <taxon>Actinopterygii</taxon>
        <taxon>Neopterygii</taxon>
        <taxon>Teleostei</taxon>
        <taxon>Ostariophysi</taxon>
        <taxon>Siluriformes</taxon>
        <taxon>Bagridae</taxon>
        <taxon>Hemibagrus</taxon>
    </lineage>
</organism>
<dbReference type="PROSITE" id="PS51262">
    <property type="entry name" value="COS"/>
    <property type="match status" value="1"/>
</dbReference>
<comment type="catalytic activity">
    <reaction evidence="1">
        <text>S-ubiquitinyl-[E2 ubiquitin-conjugating enzyme]-L-cysteine + [acceptor protein]-L-lysine = [E2 ubiquitin-conjugating enzyme]-L-cysteine + N(6)-ubiquitinyl-[acceptor protein]-L-lysine.</text>
        <dbReference type="EC" id="2.3.2.27"/>
    </reaction>
</comment>
<dbReference type="AlphaFoldDB" id="A0AAE0V7Q9"/>
<evidence type="ECO:0000313" key="13">
    <source>
        <dbReference type="EMBL" id="KAK3543479.1"/>
    </source>
</evidence>
<evidence type="ECO:0000256" key="10">
    <source>
        <dbReference type="SAM" id="Coils"/>
    </source>
</evidence>
<reference evidence="13" key="1">
    <citation type="submission" date="2023-06" db="EMBL/GenBank/DDBJ databases">
        <title>Male Hemibagrus guttatus genome.</title>
        <authorList>
            <person name="Bian C."/>
        </authorList>
    </citation>
    <scope>NUCLEOTIDE SEQUENCE</scope>
    <source>
        <strain evidence="13">Male_cb2023</strain>
        <tissue evidence="13">Muscle</tissue>
    </source>
</reference>
<dbReference type="Pfam" id="PF10075">
    <property type="entry name" value="CSN8_PSD8_EIF3K"/>
    <property type="match status" value="1"/>
</dbReference>
<evidence type="ECO:0000256" key="5">
    <source>
        <dbReference type="ARBA" id="ARBA00022771"/>
    </source>
</evidence>
<keyword evidence="4" id="KW-0808">Transferase</keyword>
<dbReference type="PANTHER" id="PTHR24099">
    <property type="entry name" value="E3 UBIQUITIN-PROTEIN LIGASE TRIM36-RELATED"/>
    <property type="match status" value="1"/>
</dbReference>
<evidence type="ECO:0000259" key="12">
    <source>
        <dbReference type="PROSITE" id="PS51262"/>
    </source>
</evidence>
<evidence type="ECO:0000256" key="6">
    <source>
        <dbReference type="ARBA" id="ARBA00022833"/>
    </source>
</evidence>
<dbReference type="EMBL" id="JAUCMX010000006">
    <property type="protein sequence ID" value="KAK3543479.1"/>
    <property type="molecule type" value="Genomic_DNA"/>
</dbReference>
<dbReference type="GO" id="GO:0070507">
    <property type="term" value="P:regulation of microtubule cytoskeleton organization"/>
    <property type="evidence" value="ECO:0007669"/>
    <property type="project" value="TreeGrafter"/>
</dbReference>
<accession>A0AAE0V7Q9</accession>
<evidence type="ECO:0000259" key="11">
    <source>
        <dbReference type="PROSITE" id="PS50119"/>
    </source>
</evidence>
<dbReference type="SUPFAM" id="SSF57845">
    <property type="entry name" value="B-box zinc-binding domain"/>
    <property type="match status" value="1"/>
</dbReference>
<dbReference type="Pfam" id="PF00643">
    <property type="entry name" value="zf-B_box"/>
    <property type="match status" value="1"/>
</dbReference>
<dbReference type="EC" id="2.3.2.27" evidence="3"/>
<comment type="subcellular location">
    <subcellularLocation>
        <location evidence="2">Nucleus</location>
    </subcellularLocation>
</comment>
<keyword evidence="8" id="KW-0539">Nucleus</keyword>
<keyword evidence="14" id="KW-1185">Reference proteome</keyword>
<evidence type="ECO:0000256" key="8">
    <source>
        <dbReference type="ARBA" id="ARBA00023242"/>
    </source>
</evidence>
<keyword evidence="5 9" id="KW-0479">Metal-binding</keyword>
<feature type="domain" description="COS" evidence="12">
    <location>
        <begin position="322"/>
        <end position="381"/>
    </location>
</feature>
<evidence type="ECO:0000256" key="9">
    <source>
        <dbReference type="PROSITE-ProRule" id="PRU00024"/>
    </source>
</evidence>
<comment type="caution">
    <text evidence="13">The sequence shown here is derived from an EMBL/GenBank/DDBJ whole genome shotgun (WGS) entry which is preliminary data.</text>
</comment>
<evidence type="ECO:0000256" key="1">
    <source>
        <dbReference type="ARBA" id="ARBA00000900"/>
    </source>
</evidence>
<dbReference type="Proteomes" id="UP001274896">
    <property type="component" value="Unassembled WGS sequence"/>
</dbReference>